<feature type="compositionally biased region" description="Basic residues" evidence="1">
    <location>
        <begin position="177"/>
        <end position="188"/>
    </location>
</feature>
<reference evidence="2 3" key="1">
    <citation type="submission" date="2017-06" db="EMBL/GenBank/DDBJ databases">
        <title>Sequencing and comparative analysis of myxobacterial genomes.</title>
        <authorList>
            <person name="Rupp O."/>
            <person name="Goesmann A."/>
            <person name="Sogaard-Andersen L."/>
        </authorList>
    </citation>
    <scope>NUCLEOTIDE SEQUENCE [LARGE SCALE GENOMIC DNA]</scope>
    <source>
        <strain evidence="2 3">DSM 14697</strain>
    </source>
</reference>
<gene>
    <name evidence="2" type="ORF">MYMAC_000528</name>
</gene>
<dbReference type="KEGG" id="mmas:MYMAC_000528"/>
<proteinExistence type="predicted"/>
<organism evidence="2 3">
    <name type="scientific">Corallococcus macrosporus DSM 14697</name>
    <dbReference type="NCBI Taxonomy" id="1189310"/>
    <lineage>
        <taxon>Bacteria</taxon>
        <taxon>Pseudomonadati</taxon>
        <taxon>Myxococcota</taxon>
        <taxon>Myxococcia</taxon>
        <taxon>Myxococcales</taxon>
        <taxon>Cystobacterineae</taxon>
        <taxon>Myxococcaceae</taxon>
        <taxon>Corallococcus</taxon>
    </lineage>
</organism>
<feature type="compositionally biased region" description="Low complexity" evidence="1">
    <location>
        <begin position="123"/>
        <end position="134"/>
    </location>
</feature>
<dbReference type="AlphaFoldDB" id="A0A250JM54"/>
<feature type="compositionally biased region" description="Basic residues" evidence="1">
    <location>
        <begin position="78"/>
        <end position="89"/>
    </location>
</feature>
<sequence length="238" mass="25780">MPLLGRDVRHGGLRVRLLANPRGSCARCEGVHAMETMATALRRYFDESGCRLQARPPPLPAPQHRGSQARGALPRAAPRPHRLSHRPHGGIRGLRVGDRRGLRRLPRGCAAMGRVARSCTGDSNSVSSTTGKSSAPLPGGDHLGWFHRGGFPLSRSFLLAIYTLIGTRPKGVPLKPQRTRPGHAHRARSSSGSSSREGRGQPTERVNGTHRQCRLLPWSLREWPSRASTRAASASGHG</sequence>
<feature type="region of interest" description="Disordered" evidence="1">
    <location>
        <begin position="117"/>
        <end position="137"/>
    </location>
</feature>
<evidence type="ECO:0000313" key="2">
    <source>
        <dbReference type="EMBL" id="ATB44945.1"/>
    </source>
</evidence>
<evidence type="ECO:0000313" key="3">
    <source>
        <dbReference type="Proteomes" id="UP000217343"/>
    </source>
</evidence>
<feature type="region of interest" description="Disordered" evidence="1">
    <location>
        <begin position="52"/>
        <end position="99"/>
    </location>
</feature>
<name>A0A250JM54_9BACT</name>
<accession>A0A250JM54</accession>
<feature type="region of interest" description="Disordered" evidence="1">
    <location>
        <begin position="169"/>
        <end position="213"/>
    </location>
</feature>
<dbReference type="Proteomes" id="UP000217343">
    <property type="component" value="Chromosome"/>
</dbReference>
<evidence type="ECO:0000256" key="1">
    <source>
        <dbReference type="SAM" id="MobiDB-lite"/>
    </source>
</evidence>
<dbReference type="EMBL" id="CP022203">
    <property type="protein sequence ID" value="ATB44945.1"/>
    <property type="molecule type" value="Genomic_DNA"/>
</dbReference>
<protein>
    <submittedName>
        <fullName evidence="2">Uncharacterized protein</fullName>
    </submittedName>
</protein>
<keyword evidence="3" id="KW-1185">Reference proteome</keyword>